<evidence type="ECO:0000313" key="1">
    <source>
        <dbReference type="EMBL" id="MBB5103692.1"/>
    </source>
</evidence>
<dbReference type="KEGG" id="sspb:CP982_22900"/>
<evidence type="ECO:0000313" key="4">
    <source>
        <dbReference type="Proteomes" id="UP000549009"/>
    </source>
</evidence>
<reference evidence="1 4" key="2">
    <citation type="submission" date="2020-08" db="EMBL/GenBank/DDBJ databases">
        <title>Genomic Encyclopedia of Type Strains, Phase III (KMG-III): the genomes of soil and plant-associated and newly described type strains.</title>
        <authorList>
            <person name="Whitman W."/>
        </authorList>
    </citation>
    <scope>NUCLEOTIDE SEQUENCE [LARGE SCALE GENOMIC DNA]</scope>
    <source>
        <strain evidence="1 4">CECT 3146</strain>
    </source>
</reference>
<dbReference type="Proteomes" id="UP000549009">
    <property type="component" value="Unassembled WGS sequence"/>
</dbReference>
<dbReference type="RefSeq" id="WP_150512234.1">
    <property type="nucleotide sequence ID" value="NZ_BMSQ01000005.1"/>
</dbReference>
<sequence length="152" mass="16168">MAESTTTAGAVTWLTEARADVRRALAEWDRGDLAPVPVGAAWDVVRMPQRIGWRTIHCLRADSALLGPVLHTATHVEVLVPPGTARSWCAPQATTLSRGDFIAAPGPAVVAPLTVRTRSWIVAPTTPLLLTDPAELLSAYTTAHEAMKGVTT</sequence>
<gene>
    <name evidence="2" type="ORF">CP982_22900</name>
    <name evidence="1" type="ORF">FHS40_002754</name>
</gene>
<protein>
    <submittedName>
        <fullName evidence="2">Uncharacterized protein</fullName>
    </submittedName>
</protein>
<evidence type="ECO:0000313" key="3">
    <source>
        <dbReference type="Proteomes" id="UP000326505"/>
    </source>
</evidence>
<dbReference type="AlphaFoldDB" id="A0A5P2X9V6"/>
<dbReference type="OrthoDB" id="4252701at2"/>
<accession>A0A5P2X9V6</accession>
<dbReference type="EMBL" id="JACHJD010000004">
    <property type="protein sequence ID" value="MBB5103692.1"/>
    <property type="molecule type" value="Genomic_DNA"/>
</dbReference>
<dbReference type="Proteomes" id="UP000326505">
    <property type="component" value="Chromosome"/>
</dbReference>
<reference evidence="2 3" key="1">
    <citation type="submission" date="2017-09" db="EMBL/GenBank/DDBJ databases">
        <authorList>
            <person name="Lee N."/>
            <person name="Cho B.-K."/>
        </authorList>
    </citation>
    <scope>NUCLEOTIDE SEQUENCE [LARGE SCALE GENOMIC DNA]</scope>
    <source>
        <strain evidence="2 3">ATCC 27465</strain>
    </source>
</reference>
<evidence type="ECO:0000313" key="2">
    <source>
        <dbReference type="EMBL" id="QEV61201.1"/>
    </source>
</evidence>
<dbReference type="EMBL" id="CP023690">
    <property type="protein sequence ID" value="QEV61201.1"/>
    <property type="molecule type" value="Genomic_DNA"/>
</dbReference>
<organism evidence="2 3">
    <name type="scientific">Streptomyces spectabilis</name>
    <dbReference type="NCBI Taxonomy" id="68270"/>
    <lineage>
        <taxon>Bacteria</taxon>
        <taxon>Bacillati</taxon>
        <taxon>Actinomycetota</taxon>
        <taxon>Actinomycetes</taxon>
        <taxon>Kitasatosporales</taxon>
        <taxon>Streptomycetaceae</taxon>
        <taxon>Streptomyces</taxon>
    </lineage>
</organism>
<proteinExistence type="predicted"/>
<keyword evidence="4" id="KW-1185">Reference proteome</keyword>
<name>A0A5P2X9V6_STRST</name>